<name>A0AAN6VKA5_9PEZI</name>
<dbReference type="Proteomes" id="UP001302745">
    <property type="component" value="Unassembled WGS sequence"/>
</dbReference>
<gene>
    <name evidence="2" type="ORF">C8A00DRAFT_16022</name>
</gene>
<feature type="region of interest" description="Disordered" evidence="1">
    <location>
        <begin position="187"/>
        <end position="220"/>
    </location>
</feature>
<evidence type="ECO:0000256" key="1">
    <source>
        <dbReference type="SAM" id="MobiDB-lite"/>
    </source>
</evidence>
<reference evidence="2" key="1">
    <citation type="journal article" date="2023" name="Mol. Phylogenet. Evol.">
        <title>Genome-scale phylogeny and comparative genomics of the fungal order Sordariales.</title>
        <authorList>
            <person name="Hensen N."/>
            <person name="Bonometti L."/>
            <person name="Westerberg I."/>
            <person name="Brannstrom I.O."/>
            <person name="Guillou S."/>
            <person name="Cros-Aarteil S."/>
            <person name="Calhoun S."/>
            <person name="Haridas S."/>
            <person name="Kuo A."/>
            <person name="Mondo S."/>
            <person name="Pangilinan J."/>
            <person name="Riley R."/>
            <person name="LaButti K."/>
            <person name="Andreopoulos B."/>
            <person name="Lipzen A."/>
            <person name="Chen C."/>
            <person name="Yan M."/>
            <person name="Daum C."/>
            <person name="Ng V."/>
            <person name="Clum A."/>
            <person name="Steindorff A."/>
            <person name="Ohm R.A."/>
            <person name="Martin F."/>
            <person name="Silar P."/>
            <person name="Natvig D.O."/>
            <person name="Lalanne C."/>
            <person name="Gautier V."/>
            <person name="Ament-Velasquez S.L."/>
            <person name="Kruys A."/>
            <person name="Hutchinson M.I."/>
            <person name="Powell A.J."/>
            <person name="Barry K."/>
            <person name="Miller A.N."/>
            <person name="Grigoriev I.V."/>
            <person name="Debuchy R."/>
            <person name="Gladieux P."/>
            <person name="Hiltunen Thoren M."/>
            <person name="Johannesson H."/>
        </authorList>
    </citation>
    <scope>NUCLEOTIDE SEQUENCE</scope>
    <source>
        <strain evidence="2">CBS 538.74</strain>
    </source>
</reference>
<accession>A0AAN6VKA5</accession>
<evidence type="ECO:0000313" key="3">
    <source>
        <dbReference type="Proteomes" id="UP001302745"/>
    </source>
</evidence>
<evidence type="ECO:0000313" key="2">
    <source>
        <dbReference type="EMBL" id="KAK4152704.1"/>
    </source>
</evidence>
<comment type="caution">
    <text evidence="2">The sequence shown here is derived from an EMBL/GenBank/DDBJ whole genome shotgun (WGS) entry which is preliminary data.</text>
</comment>
<protein>
    <submittedName>
        <fullName evidence="2">Uncharacterized protein</fullName>
    </submittedName>
</protein>
<organism evidence="2 3">
    <name type="scientific">Chaetomidium leptoderma</name>
    <dbReference type="NCBI Taxonomy" id="669021"/>
    <lineage>
        <taxon>Eukaryota</taxon>
        <taxon>Fungi</taxon>
        <taxon>Dikarya</taxon>
        <taxon>Ascomycota</taxon>
        <taxon>Pezizomycotina</taxon>
        <taxon>Sordariomycetes</taxon>
        <taxon>Sordariomycetidae</taxon>
        <taxon>Sordariales</taxon>
        <taxon>Chaetomiaceae</taxon>
        <taxon>Chaetomidium</taxon>
    </lineage>
</organism>
<dbReference type="EMBL" id="MU856965">
    <property type="protein sequence ID" value="KAK4152704.1"/>
    <property type="molecule type" value="Genomic_DNA"/>
</dbReference>
<sequence length="271" mass="30117">MAAFDSIELFGIGRGRAIDIVRHARARSSGSSFSLPSVGSPALEWPCLEASGIAKRSSPPHPHNITPENSVFGPTFGLVGSSPGASPNVSSNEGWTPDATQLSSLERYIQSHERHETIPLFVSAAFQLWPKPVARNIRENIDSDGHVEHKYSALDDQPVPSDNPMSRYLAGPQRHERLALFLDRQHRREDGPKPPDQDPQETDTSISLSGGADVEEDNHMVAVADAMRRFERRKEQALSQPRRRLFKLPLARKRTSESPPQGHRDKMARRS</sequence>
<feature type="region of interest" description="Disordered" evidence="1">
    <location>
        <begin position="232"/>
        <end position="271"/>
    </location>
</feature>
<keyword evidence="3" id="KW-1185">Reference proteome</keyword>
<dbReference type="AlphaFoldDB" id="A0AAN6VKA5"/>
<feature type="compositionally biased region" description="Basic and acidic residues" evidence="1">
    <location>
        <begin position="187"/>
        <end position="196"/>
    </location>
</feature>
<feature type="compositionally biased region" description="Basic residues" evidence="1">
    <location>
        <begin position="241"/>
        <end position="253"/>
    </location>
</feature>
<proteinExistence type="predicted"/>
<reference evidence="2" key="2">
    <citation type="submission" date="2023-05" db="EMBL/GenBank/DDBJ databases">
        <authorList>
            <consortium name="Lawrence Berkeley National Laboratory"/>
            <person name="Steindorff A."/>
            <person name="Hensen N."/>
            <person name="Bonometti L."/>
            <person name="Westerberg I."/>
            <person name="Brannstrom I.O."/>
            <person name="Guillou S."/>
            <person name="Cros-Aarteil S."/>
            <person name="Calhoun S."/>
            <person name="Haridas S."/>
            <person name="Kuo A."/>
            <person name="Mondo S."/>
            <person name="Pangilinan J."/>
            <person name="Riley R."/>
            <person name="Labutti K."/>
            <person name="Andreopoulos B."/>
            <person name="Lipzen A."/>
            <person name="Chen C."/>
            <person name="Yanf M."/>
            <person name="Daum C."/>
            <person name="Ng V."/>
            <person name="Clum A."/>
            <person name="Ohm R."/>
            <person name="Martin F."/>
            <person name="Silar P."/>
            <person name="Natvig D."/>
            <person name="Lalanne C."/>
            <person name="Gautier V."/>
            <person name="Ament-Velasquez S.L."/>
            <person name="Kruys A."/>
            <person name="Hutchinson M.I."/>
            <person name="Powell A.J."/>
            <person name="Barry K."/>
            <person name="Miller A.N."/>
            <person name="Grigoriev I.V."/>
            <person name="Debuchy R."/>
            <person name="Gladieux P."/>
            <person name="Thoren M.H."/>
            <person name="Johannesson H."/>
        </authorList>
    </citation>
    <scope>NUCLEOTIDE SEQUENCE</scope>
    <source>
        <strain evidence="2">CBS 538.74</strain>
    </source>
</reference>